<protein>
    <submittedName>
        <fullName evidence="1">Uncharacterized protein</fullName>
    </submittedName>
</protein>
<evidence type="ECO:0000313" key="2">
    <source>
        <dbReference type="Proteomes" id="UP000639403"/>
    </source>
</evidence>
<dbReference type="Proteomes" id="UP000639403">
    <property type="component" value="Unassembled WGS sequence"/>
</dbReference>
<reference evidence="1" key="1">
    <citation type="submission" date="2020-11" db="EMBL/GenBank/DDBJ databases">
        <authorList>
            <person name="Koelle M."/>
            <person name="Horta M.A.C."/>
            <person name="Nowrousian M."/>
            <person name="Ohm R.A."/>
            <person name="Benz P."/>
            <person name="Pilgard A."/>
        </authorList>
    </citation>
    <scope>NUCLEOTIDE SEQUENCE</scope>
    <source>
        <strain evidence="1">FPRL280</strain>
    </source>
</reference>
<gene>
    <name evidence="1" type="ORF">IEO21_00719</name>
</gene>
<comment type="caution">
    <text evidence="1">The sequence shown here is derived from an EMBL/GenBank/DDBJ whole genome shotgun (WGS) entry which is preliminary data.</text>
</comment>
<dbReference type="AlphaFoldDB" id="A0A8H7PB48"/>
<proteinExistence type="predicted"/>
<organism evidence="1 2">
    <name type="scientific">Rhodonia placenta</name>
    <dbReference type="NCBI Taxonomy" id="104341"/>
    <lineage>
        <taxon>Eukaryota</taxon>
        <taxon>Fungi</taxon>
        <taxon>Dikarya</taxon>
        <taxon>Basidiomycota</taxon>
        <taxon>Agaricomycotina</taxon>
        <taxon>Agaricomycetes</taxon>
        <taxon>Polyporales</taxon>
        <taxon>Adustoporiaceae</taxon>
        <taxon>Rhodonia</taxon>
    </lineage>
</organism>
<reference evidence="1" key="2">
    <citation type="journal article" name="Front. Microbiol.">
        <title>Degradative Capacity of Two Strains of Rhodonia placenta: From Phenotype to Genotype.</title>
        <authorList>
            <person name="Kolle M."/>
            <person name="Horta M.A.C."/>
            <person name="Nowrousian M."/>
            <person name="Ohm R.A."/>
            <person name="Benz J.P."/>
            <person name="Pilgard A."/>
        </authorList>
    </citation>
    <scope>NUCLEOTIDE SEQUENCE</scope>
    <source>
        <strain evidence="1">FPRL280</strain>
    </source>
</reference>
<evidence type="ECO:0000313" key="1">
    <source>
        <dbReference type="EMBL" id="KAF9821473.1"/>
    </source>
</evidence>
<name>A0A8H7PB48_9APHY</name>
<accession>A0A8H7PB48</accession>
<dbReference type="EMBL" id="JADOXO010000004">
    <property type="protein sequence ID" value="KAF9821473.1"/>
    <property type="molecule type" value="Genomic_DNA"/>
</dbReference>
<sequence>MLSSRHRPIYGLALPPFTIISIPVIPCTIHPHYCPASLAPVSVIHLCSFTCFKFGSWS</sequence>